<keyword evidence="4" id="KW-1185">Reference proteome</keyword>
<evidence type="ECO:0000313" key="4">
    <source>
        <dbReference type="Proteomes" id="UP000503447"/>
    </source>
</evidence>
<feature type="chain" id="PRO_5026972117" description="DUF3108 domain-containing protein" evidence="1">
    <location>
        <begin position="21"/>
        <end position="191"/>
    </location>
</feature>
<keyword evidence="1" id="KW-0732">Signal</keyword>
<protein>
    <recommendedName>
        <fullName evidence="2">DUF3108 domain-containing protein</fullName>
    </recommendedName>
</protein>
<dbReference type="Proteomes" id="UP000503447">
    <property type="component" value="Chromosome"/>
</dbReference>
<dbReference type="InterPro" id="IPR049279">
    <property type="entry name" value="DUF3108-like"/>
</dbReference>
<organism evidence="3 4">
    <name type="scientific">Frigoriglobus tundricola</name>
    <dbReference type="NCBI Taxonomy" id="2774151"/>
    <lineage>
        <taxon>Bacteria</taxon>
        <taxon>Pseudomonadati</taxon>
        <taxon>Planctomycetota</taxon>
        <taxon>Planctomycetia</taxon>
        <taxon>Gemmatales</taxon>
        <taxon>Gemmataceae</taxon>
        <taxon>Frigoriglobus</taxon>
    </lineage>
</organism>
<dbReference type="AlphaFoldDB" id="A0A6M5YUN4"/>
<evidence type="ECO:0000259" key="2">
    <source>
        <dbReference type="Pfam" id="PF21347"/>
    </source>
</evidence>
<dbReference type="EMBL" id="CP053452">
    <property type="protein sequence ID" value="QJW97110.1"/>
    <property type="molecule type" value="Genomic_DNA"/>
</dbReference>
<dbReference type="RefSeq" id="WP_171472553.1">
    <property type="nucleotide sequence ID" value="NZ_CP053452.2"/>
</dbReference>
<accession>A0A6M5YUN4</accession>
<feature type="signal peptide" evidence="1">
    <location>
        <begin position="1"/>
        <end position="20"/>
    </location>
</feature>
<dbReference type="KEGG" id="ftj:FTUN_4675"/>
<evidence type="ECO:0000313" key="3">
    <source>
        <dbReference type="EMBL" id="QJW97110.1"/>
    </source>
</evidence>
<gene>
    <name evidence="3" type="ORF">FTUN_4675</name>
</gene>
<sequence length="191" mass="20455">MRRFLAVLLIPVVVAAVAPAAPVPKHLMKQPVYYFPTTVGAKRVYEGNGREQVLVVSKVEDNKGAKVVTVEEEGANGRVANEVMEMSESGLARLGLGGTSFDAPLAMLQAPFRVGTTWKLKAAGVEGTNTITAVETIKVPAGAFEAIRVDSDYTLAGQKRSCSFWYAPGIGLVKTMWDGKENVLKSFVPGK</sequence>
<reference evidence="4" key="1">
    <citation type="submission" date="2020-05" db="EMBL/GenBank/DDBJ databases">
        <title>Frigoriglobus tundricola gen. nov., sp. nov., a psychrotolerant cellulolytic planctomycete of the family Gemmataceae with two divergent copies of 16S rRNA gene.</title>
        <authorList>
            <person name="Kulichevskaya I.S."/>
            <person name="Ivanova A.A."/>
            <person name="Naumoff D.G."/>
            <person name="Beletsky A.V."/>
            <person name="Rijpstra W.I.C."/>
            <person name="Sinninghe Damste J.S."/>
            <person name="Mardanov A.V."/>
            <person name="Ravin N.V."/>
            <person name="Dedysh S.N."/>
        </authorList>
    </citation>
    <scope>NUCLEOTIDE SEQUENCE [LARGE SCALE GENOMIC DNA]</scope>
    <source>
        <strain evidence="4">PL17</strain>
    </source>
</reference>
<evidence type="ECO:0000256" key="1">
    <source>
        <dbReference type="SAM" id="SignalP"/>
    </source>
</evidence>
<feature type="domain" description="DUF3108" evidence="2">
    <location>
        <begin position="131"/>
        <end position="182"/>
    </location>
</feature>
<proteinExistence type="predicted"/>
<dbReference type="Gene3D" id="2.40.360.20">
    <property type="match status" value="1"/>
</dbReference>
<dbReference type="Pfam" id="PF21347">
    <property type="entry name" value="DUF3108_like"/>
    <property type="match status" value="1"/>
</dbReference>
<name>A0A6M5YUN4_9BACT</name>